<dbReference type="GO" id="GO:0005634">
    <property type="term" value="C:nucleus"/>
    <property type="evidence" value="ECO:0007669"/>
    <property type="project" value="UniProtKB-SubCell"/>
</dbReference>
<dbReference type="SMART" id="SM01019">
    <property type="entry name" value="B3"/>
    <property type="match status" value="2"/>
</dbReference>
<keyword evidence="5" id="KW-0539">Nucleus</keyword>
<dbReference type="Proteomes" id="UP000594638">
    <property type="component" value="Unassembled WGS sequence"/>
</dbReference>
<dbReference type="GO" id="GO:0003677">
    <property type="term" value="F:DNA binding"/>
    <property type="evidence" value="ECO:0007669"/>
    <property type="project" value="UniProtKB-KW"/>
</dbReference>
<proteinExistence type="predicted"/>
<sequence length="562" mass="62523">MARDGKVCQECVRNCLLTHHKQKSASPVVTCFFKIMLGDDYLKVLYLPPSFVRKVRNVIGQPSYLEDSAGQQWPITISILNGYVAIQEGWHKFAQDHLLEVGDFLTFFYIKGSHFVVQIYGKSGFEKLKFKRRRGRPRKRSSEEEEIVVLDEPIWPLNIHSGGKTGSSTPVASESEFQHGQSTPKAPTASNSCSDFGKRQSFPTTISKDESVLMLTTNARYNQGEDRTYLHDLSSFEMGRNEFNPDKAKQSSLGGEIIPDHSQIRKQIESTDNDIQMAKNREYQINGHYNDVLFGAFPTKSAENSKMSKGMPNVLSVYPIAERNNAVLDNDTLSLGSNKSTGSNYTAIPKYSGCSVSIPTVKFSSGGETVVAKKERVEMGNVAFGLHQRPTGGQTVCVKKEPVKMGKVDFGRHKKSSGKEQNKGIKCAPMPFRAVRNINSIVKTESDMQSALVPCVAANPILVEVKCLSYVELSTFLPPFEGRNEGGNSQLIFLRDSVGRLWPVLCTVILDVTALVDGWQQFCQKNDIRLGDLCKLKCENSDQRIYGVDVDVSANQLAKLNF</sequence>
<evidence type="ECO:0000256" key="5">
    <source>
        <dbReference type="ARBA" id="ARBA00023242"/>
    </source>
</evidence>
<evidence type="ECO:0000256" key="4">
    <source>
        <dbReference type="ARBA" id="ARBA00023163"/>
    </source>
</evidence>
<dbReference type="InterPro" id="IPR050655">
    <property type="entry name" value="Plant_B3_domain"/>
</dbReference>
<evidence type="ECO:0000256" key="6">
    <source>
        <dbReference type="SAM" id="MobiDB-lite"/>
    </source>
</evidence>
<dbReference type="SUPFAM" id="SSF101936">
    <property type="entry name" value="DNA-binding pseudobarrel domain"/>
    <property type="match status" value="2"/>
</dbReference>
<dbReference type="EMBL" id="CACTIH010000043">
    <property type="protein sequence ID" value="CAA2939566.1"/>
    <property type="molecule type" value="Genomic_DNA"/>
</dbReference>
<evidence type="ECO:0000256" key="1">
    <source>
        <dbReference type="ARBA" id="ARBA00004123"/>
    </source>
</evidence>
<name>A0A8S0PD59_OLEEU</name>
<dbReference type="Gene3D" id="2.40.330.10">
    <property type="entry name" value="DNA-binding pseudobarrel domain"/>
    <property type="match status" value="2"/>
</dbReference>
<dbReference type="InterPro" id="IPR015300">
    <property type="entry name" value="DNA-bd_pseudobarrel_sf"/>
</dbReference>
<protein>
    <submittedName>
        <fullName evidence="8">B3 domain-containing</fullName>
    </submittedName>
</protein>
<organism evidence="8 9">
    <name type="scientific">Olea europaea subsp. europaea</name>
    <dbReference type="NCBI Taxonomy" id="158383"/>
    <lineage>
        <taxon>Eukaryota</taxon>
        <taxon>Viridiplantae</taxon>
        <taxon>Streptophyta</taxon>
        <taxon>Embryophyta</taxon>
        <taxon>Tracheophyta</taxon>
        <taxon>Spermatophyta</taxon>
        <taxon>Magnoliopsida</taxon>
        <taxon>eudicotyledons</taxon>
        <taxon>Gunneridae</taxon>
        <taxon>Pentapetalae</taxon>
        <taxon>asterids</taxon>
        <taxon>lamiids</taxon>
        <taxon>Lamiales</taxon>
        <taxon>Oleaceae</taxon>
        <taxon>Oleeae</taxon>
        <taxon>Olea</taxon>
    </lineage>
</organism>
<dbReference type="Pfam" id="PF02362">
    <property type="entry name" value="B3"/>
    <property type="match status" value="1"/>
</dbReference>
<comment type="subcellular location">
    <subcellularLocation>
        <location evidence="1">Nucleus</location>
    </subcellularLocation>
</comment>
<feature type="domain" description="TF-B3" evidence="7">
    <location>
        <begin position="45"/>
        <end position="123"/>
    </location>
</feature>
<evidence type="ECO:0000259" key="7">
    <source>
        <dbReference type="PROSITE" id="PS50863"/>
    </source>
</evidence>
<dbReference type="PROSITE" id="PS50863">
    <property type="entry name" value="B3"/>
    <property type="match status" value="2"/>
</dbReference>
<keyword evidence="9" id="KW-1185">Reference proteome</keyword>
<keyword evidence="4" id="KW-0804">Transcription</keyword>
<dbReference type="OrthoDB" id="897584at2759"/>
<dbReference type="InterPro" id="IPR003340">
    <property type="entry name" value="B3_DNA-bd"/>
</dbReference>
<evidence type="ECO:0000256" key="2">
    <source>
        <dbReference type="ARBA" id="ARBA00023015"/>
    </source>
</evidence>
<evidence type="ECO:0000256" key="3">
    <source>
        <dbReference type="ARBA" id="ARBA00023125"/>
    </source>
</evidence>
<comment type="caution">
    <text evidence="8">The sequence shown here is derived from an EMBL/GenBank/DDBJ whole genome shotgun (WGS) entry which is preliminary data.</text>
</comment>
<keyword evidence="3" id="KW-0238">DNA-binding</keyword>
<dbReference type="PANTHER" id="PTHR31920">
    <property type="entry name" value="B3 DOMAIN-CONTAINING"/>
    <property type="match status" value="1"/>
</dbReference>
<evidence type="ECO:0000313" key="8">
    <source>
        <dbReference type="EMBL" id="CAA2939566.1"/>
    </source>
</evidence>
<dbReference type="Gramene" id="OE9A077817T1">
    <property type="protein sequence ID" value="OE9A077817C1"/>
    <property type="gene ID" value="OE9A077817"/>
</dbReference>
<gene>
    <name evidence="8" type="ORF">OLEA9_A077817</name>
</gene>
<dbReference type="AlphaFoldDB" id="A0A8S0PD59"/>
<keyword evidence="2" id="KW-0805">Transcription regulation</keyword>
<accession>A0A8S0PD59</accession>
<feature type="compositionally biased region" description="Polar residues" evidence="6">
    <location>
        <begin position="178"/>
        <end position="194"/>
    </location>
</feature>
<feature type="region of interest" description="Disordered" evidence="6">
    <location>
        <begin position="160"/>
        <end position="196"/>
    </location>
</feature>
<dbReference type="PANTHER" id="PTHR31920:SF135">
    <property type="entry name" value="B3 DOMAIN-CONTAINING PROTEIN OS03G0621600-RELATED"/>
    <property type="match status" value="1"/>
</dbReference>
<feature type="domain" description="TF-B3" evidence="7">
    <location>
        <begin position="492"/>
        <end position="554"/>
    </location>
</feature>
<reference evidence="8 9" key="1">
    <citation type="submission" date="2019-12" db="EMBL/GenBank/DDBJ databases">
        <authorList>
            <person name="Alioto T."/>
            <person name="Alioto T."/>
            <person name="Gomez Garrido J."/>
        </authorList>
    </citation>
    <scope>NUCLEOTIDE SEQUENCE [LARGE SCALE GENOMIC DNA]</scope>
</reference>
<dbReference type="CDD" id="cd10017">
    <property type="entry name" value="B3_DNA"/>
    <property type="match status" value="1"/>
</dbReference>
<evidence type="ECO:0000313" key="9">
    <source>
        <dbReference type="Proteomes" id="UP000594638"/>
    </source>
</evidence>